<dbReference type="HOGENOM" id="CLU_2374000_0_0_1"/>
<dbReference type="RefSeq" id="XP_013026023.1">
    <property type="nucleotide sequence ID" value="XM_013170569.1"/>
</dbReference>
<name>S9VMH6_SCHCR</name>
<dbReference type="Proteomes" id="UP000015464">
    <property type="component" value="Unassembled WGS sequence"/>
</dbReference>
<accession>S9VMH6</accession>
<sequence length="95" mass="11372">MYRHANAIKERTSPCSNWHWFYRASMRFICTNLIISGFGSINSFYRKEKWVYTTPFPSHLHCNNKLLSNLQIQWNRSFSQIVVFMKLMLLSSIFS</sequence>
<dbReference type="EMBL" id="KE546999">
    <property type="protein sequence ID" value="EPY49158.1"/>
    <property type="molecule type" value="Genomic_DNA"/>
</dbReference>
<proteinExistence type="predicted"/>
<reference evidence="1 2" key="1">
    <citation type="journal article" date="2011" name="Science">
        <title>Comparative functional genomics of the fission yeasts.</title>
        <authorList>
            <person name="Rhind N."/>
            <person name="Chen Z."/>
            <person name="Yassour M."/>
            <person name="Thompson D.A."/>
            <person name="Haas B.J."/>
            <person name="Habib N."/>
            <person name="Wapinski I."/>
            <person name="Roy S."/>
            <person name="Lin M.F."/>
            <person name="Heiman D.I."/>
            <person name="Young S.K."/>
            <person name="Furuya K."/>
            <person name="Guo Y."/>
            <person name="Pidoux A."/>
            <person name="Chen H.M."/>
            <person name="Robbertse B."/>
            <person name="Goldberg J.M."/>
            <person name="Aoki K."/>
            <person name="Bayne E.H."/>
            <person name="Berlin A.M."/>
            <person name="Desjardins C.A."/>
            <person name="Dobbs E."/>
            <person name="Dukaj L."/>
            <person name="Fan L."/>
            <person name="FitzGerald M.G."/>
            <person name="French C."/>
            <person name="Gujja S."/>
            <person name="Hansen K."/>
            <person name="Keifenheim D."/>
            <person name="Levin J.Z."/>
            <person name="Mosher R.A."/>
            <person name="Mueller C.A."/>
            <person name="Pfiffner J."/>
            <person name="Priest M."/>
            <person name="Russ C."/>
            <person name="Smialowska A."/>
            <person name="Swoboda P."/>
            <person name="Sykes S.M."/>
            <person name="Vaughn M."/>
            <person name="Vengrova S."/>
            <person name="Yoder R."/>
            <person name="Zeng Q."/>
            <person name="Allshire R."/>
            <person name="Baulcombe D."/>
            <person name="Birren B.W."/>
            <person name="Brown W."/>
            <person name="Ekwall K."/>
            <person name="Kellis M."/>
            <person name="Leatherwood J."/>
            <person name="Levin H."/>
            <person name="Margalit H."/>
            <person name="Martienssen R."/>
            <person name="Nieduszynski C.A."/>
            <person name="Spatafora J.W."/>
            <person name="Friedman N."/>
            <person name="Dalgaard J.Z."/>
            <person name="Baumann P."/>
            <person name="Niki H."/>
            <person name="Regev A."/>
            <person name="Nusbaum C."/>
        </authorList>
    </citation>
    <scope>NUCLEOTIDE SEQUENCE [LARGE SCALE GENOMIC DNA]</scope>
    <source>
        <strain evidence="2">OY26 / ATCC MYA-4695 / CBS 11777 / NBRC 106824 / NRRL Y48691</strain>
    </source>
</reference>
<dbReference type="GeneID" id="25039483"/>
<organism evidence="1 2">
    <name type="scientific">Schizosaccharomyces cryophilus (strain OY26 / ATCC MYA-4695 / CBS 11777 / NBRC 106824 / NRRL Y48691)</name>
    <name type="common">Fission yeast</name>
    <dbReference type="NCBI Taxonomy" id="653667"/>
    <lineage>
        <taxon>Eukaryota</taxon>
        <taxon>Fungi</taxon>
        <taxon>Dikarya</taxon>
        <taxon>Ascomycota</taxon>
        <taxon>Taphrinomycotina</taxon>
        <taxon>Schizosaccharomycetes</taxon>
        <taxon>Schizosaccharomycetales</taxon>
        <taxon>Schizosaccharomycetaceae</taxon>
        <taxon>Schizosaccharomyces</taxon>
    </lineage>
</organism>
<dbReference type="AlphaFoldDB" id="S9VMH6"/>
<evidence type="ECO:0000313" key="1">
    <source>
        <dbReference type="EMBL" id="EPY49158.1"/>
    </source>
</evidence>
<keyword evidence="2" id="KW-1185">Reference proteome</keyword>
<evidence type="ECO:0000313" key="2">
    <source>
        <dbReference type="Proteomes" id="UP000015464"/>
    </source>
</evidence>
<gene>
    <name evidence="1" type="ORF">SPOG_05781</name>
</gene>
<protein>
    <submittedName>
        <fullName evidence="1">Uncharacterized protein</fullName>
    </submittedName>
</protein>